<reference evidence="2 3" key="1">
    <citation type="submission" date="2018-05" db="EMBL/GenBank/DDBJ databases">
        <title>Novel Campyloabacter and Helicobacter Species and Strains.</title>
        <authorList>
            <person name="Mannion A.J."/>
            <person name="Shen Z."/>
            <person name="Fox J.G."/>
        </authorList>
    </citation>
    <scope>NUCLEOTIDE SEQUENCE [LARGE SCALE GENOMIC DNA]</scope>
    <source>
        <strain evidence="3">MIT17-664</strain>
    </source>
</reference>
<gene>
    <name evidence="2" type="ORF">CQA69_08565</name>
</gene>
<sequence length="147" mass="17622">MKLQDFDFRIWSNYFKKYTKKISIYCNAPKLDTFEIIKKKERGESLTHEDFITYQSIILKIGEDDDLELWTGSYDKNDRKIFEGDIVIAYHFGQKYLGIVKFWKNGFMLVSNNEETAEEGGELTYFEKYYYDFEVIGNIHENKELLK</sequence>
<dbReference type="OrthoDB" id="5329262at2"/>
<organism evidence="2 3">
    <name type="scientific">Campylobacter estrildidarum</name>
    <dbReference type="NCBI Taxonomy" id="2510189"/>
    <lineage>
        <taxon>Bacteria</taxon>
        <taxon>Pseudomonadati</taxon>
        <taxon>Campylobacterota</taxon>
        <taxon>Epsilonproteobacteria</taxon>
        <taxon>Campylobacterales</taxon>
        <taxon>Campylobacteraceae</taxon>
        <taxon>Campylobacter</taxon>
    </lineage>
</organism>
<comment type="caution">
    <text evidence="2">The sequence shown here is derived from an EMBL/GenBank/DDBJ whole genome shotgun (WGS) entry which is preliminary data.</text>
</comment>
<dbReference type="InterPro" id="IPR010024">
    <property type="entry name" value="CHP16711"/>
</dbReference>
<dbReference type="EMBL" id="NXLZ01000023">
    <property type="protein sequence ID" value="TKX28180.1"/>
    <property type="molecule type" value="Genomic_DNA"/>
</dbReference>
<evidence type="ECO:0000259" key="1">
    <source>
        <dbReference type="Pfam" id="PF09643"/>
    </source>
</evidence>
<dbReference type="AlphaFoldDB" id="A0A4U7BEV2"/>
<evidence type="ECO:0000313" key="3">
    <source>
        <dbReference type="Proteomes" id="UP000308838"/>
    </source>
</evidence>
<dbReference type="Proteomes" id="UP000308838">
    <property type="component" value="Unassembled WGS sequence"/>
</dbReference>
<name>A0A4U7BEV2_9BACT</name>
<dbReference type="InterPro" id="IPR023385">
    <property type="entry name" value="YopX-like_C"/>
</dbReference>
<dbReference type="NCBIfam" id="TIGR01671">
    <property type="entry name" value="phage_TIGR01671"/>
    <property type="match status" value="1"/>
</dbReference>
<feature type="domain" description="YopX protein" evidence="1">
    <location>
        <begin position="8"/>
        <end position="147"/>
    </location>
</feature>
<dbReference type="InterPro" id="IPR019096">
    <property type="entry name" value="YopX_protein"/>
</dbReference>
<evidence type="ECO:0000313" key="2">
    <source>
        <dbReference type="EMBL" id="TKX28180.1"/>
    </source>
</evidence>
<dbReference type="RefSeq" id="WP_137621360.1">
    <property type="nucleotide sequence ID" value="NZ_NXLZ01000023.1"/>
</dbReference>
<keyword evidence="3" id="KW-1185">Reference proteome</keyword>
<protein>
    <recommendedName>
        <fullName evidence="1">YopX protein domain-containing protein</fullName>
    </recommendedName>
</protein>
<dbReference type="Gene3D" id="2.30.30.290">
    <property type="entry name" value="YopX-like domains"/>
    <property type="match status" value="1"/>
</dbReference>
<accession>A0A4U7BEV2</accession>
<dbReference type="SUPFAM" id="SSF159006">
    <property type="entry name" value="YopX-like"/>
    <property type="match status" value="1"/>
</dbReference>
<proteinExistence type="predicted"/>
<dbReference type="Pfam" id="PF09643">
    <property type="entry name" value="YopX"/>
    <property type="match status" value="1"/>
</dbReference>